<proteinExistence type="predicted"/>
<dbReference type="AlphaFoldDB" id="A0A378T9H4"/>
<accession>A0A378T9H4</accession>
<dbReference type="Proteomes" id="UP000254978">
    <property type="component" value="Unassembled WGS sequence"/>
</dbReference>
<reference evidence="1 2" key="1">
    <citation type="submission" date="2018-06" db="EMBL/GenBank/DDBJ databases">
        <authorList>
            <consortium name="Pathogen Informatics"/>
            <person name="Doyle S."/>
        </authorList>
    </citation>
    <scope>NUCLEOTIDE SEQUENCE [LARGE SCALE GENOMIC DNA]</scope>
    <source>
        <strain evidence="1 2">NCTC10821</strain>
    </source>
</reference>
<protein>
    <recommendedName>
        <fullName evidence="3">DUF4192 domain-containing protein</fullName>
    </recommendedName>
</protein>
<dbReference type="RefSeq" id="WP_115277439.1">
    <property type="nucleotide sequence ID" value="NZ_AP022600.1"/>
</dbReference>
<dbReference type="Pfam" id="PF13830">
    <property type="entry name" value="DUF4192"/>
    <property type="match status" value="1"/>
</dbReference>
<evidence type="ECO:0000313" key="2">
    <source>
        <dbReference type="Proteomes" id="UP000254978"/>
    </source>
</evidence>
<organism evidence="1 2">
    <name type="scientific">Mycolicibacterium tokaiense</name>
    <dbReference type="NCBI Taxonomy" id="39695"/>
    <lineage>
        <taxon>Bacteria</taxon>
        <taxon>Bacillati</taxon>
        <taxon>Actinomycetota</taxon>
        <taxon>Actinomycetes</taxon>
        <taxon>Mycobacteriales</taxon>
        <taxon>Mycobacteriaceae</taxon>
        <taxon>Mycolicibacterium</taxon>
    </lineage>
</organism>
<sequence>MTSAHPEPHPPFDRSHLDGAGDLTLNRPGALIAALPALLGFVPADSLILVSLDRGQIGAVLRVDLEPEPAERLDELVSVAAAAQPDAVIAVIVDRSGALCPCCGDRHRRLCAALADELDHHDIPLWAAHVVDVVAVGGRWHCADGCGARGLVDDPDTSPVTVAAVLDGRRLYSSRAELENLIAADDSDRSRSVAAAVSALEAGQRHHADDAQNRDERARRAVEDTLAAAGRVAAGETLTDAEIAVTALGLTEVRARDTLYGLAVGECAAAAETLWSTLARLLPRHLRVEALVQLAYCAYARSDGPLAGLSLEAALRIDPGHRMAALLDEALRNGMTPLQIRALATTAYRLADSLGVVLPTRLERGRQAG</sequence>
<keyword evidence="2" id="KW-1185">Reference proteome</keyword>
<dbReference type="OrthoDB" id="3264463at2"/>
<name>A0A378T9H4_9MYCO</name>
<evidence type="ECO:0008006" key="3">
    <source>
        <dbReference type="Google" id="ProtNLM"/>
    </source>
</evidence>
<gene>
    <name evidence="1" type="ORF">NCTC10821_00571</name>
</gene>
<dbReference type="EMBL" id="UGQT01000001">
    <property type="protein sequence ID" value="STZ57074.1"/>
    <property type="molecule type" value="Genomic_DNA"/>
</dbReference>
<evidence type="ECO:0000313" key="1">
    <source>
        <dbReference type="EMBL" id="STZ57074.1"/>
    </source>
</evidence>
<dbReference type="InterPro" id="IPR025447">
    <property type="entry name" value="DUF4192"/>
</dbReference>